<dbReference type="InterPro" id="IPR036866">
    <property type="entry name" value="RibonucZ/Hydroxyglut_hydro"/>
</dbReference>
<proteinExistence type="predicted"/>
<dbReference type="PANTHER" id="PTHR46018:SF2">
    <property type="entry name" value="ZINC PHOSPHODIESTERASE ELAC PROTEIN 1"/>
    <property type="match status" value="1"/>
</dbReference>
<gene>
    <name evidence="2" type="ORF">BROFUL_02746</name>
</gene>
<dbReference type="Pfam" id="PF12706">
    <property type="entry name" value="Lactamase_B_2"/>
    <property type="match status" value="1"/>
</dbReference>
<dbReference type="InterPro" id="IPR001279">
    <property type="entry name" value="Metallo-B-lactamas"/>
</dbReference>
<dbReference type="Gene3D" id="3.60.15.10">
    <property type="entry name" value="Ribonuclease Z/Hydroxyacylglutathione hydrolase-like"/>
    <property type="match status" value="1"/>
</dbReference>
<dbReference type="PANTHER" id="PTHR46018">
    <property type="entry name" value="ZINC PHOSPHODIESTERASE ELAC PROTEIN 1"/>
    <property type="match status" value="1"/>
</dbReference>
<dbReference type="SUPFAM" id="SSF56281">
    <property type="entry name" value="Metallo-hydrolase/oxidoreductase"/>
    <property type="match status" value="1"/>
</dbReference>
<dbReference type="Proteomes" id="UP000034954">
    <property type="component" value="Unassembled WGS sequence"/>
</dbReference>
<evidence type="ECO:0000313" key="3">
    <source>
        <dbReference type="Proteomes" id="UP000034954"/>
    </source>
</evidence>
<dbReference type="CDD" id="cd16272">
    <property type="entry name" value="RNaseZ_MBL-fold"/>
    <property type="match status" value="1"/>
</dbReference>
<reference evidence="2 3" key="1">
    <citation type="journal article" date="2013" name="BMC Microbiol.">
        <title>Identification of the type II cytochrome c maturation pathway in anammox bacteria by comparative genomics.</title>
        <authorList>
            <person name="Ferousi C."/>
            <person name="Speth D.R."/>
            <person name="Reimann J."/>
            <person name="Op den Camp H.J."/>
            <person name="Allen J.W."/>
            <person name="Keltjens J.T."/>
            <person name="Jetten M.S."/>
        </authorList>
    </citation>
    <scope>NUCLEOTIDE SEQUENCE [LARGE SCALE GENOMIC DNA]</scope>
    <source>
        <strain evidence="2">RU1</strain>
    </source>
</reference>
<keyword evidence="3" id="KW-1185">Reference proteome</keyword>
<comment type="caution">
    <text evidence="2">The sequence shown here is derived from an EMBL/GenBank/DDBJ whole genome shotgun (WGS) entry which is preliminary data.</text>
</comment>
<sequence>MAGKNPANMELTIIGSGTGIPSRTRAYPCTLVKIKKNHLVFDTGPGSLRQLFLAGITYLEIDHLYYSHFHADHSLDLVSILFAMRCNDPKRTKPLSVSGPVGLRTFYEGLLSVFGETIKPKTYDLHFREIEKEEIIFDGWKIIAEPLRHTTSMHSIGYRIESAEGKTLTYSGDTGYCNGILRLAKKVNTLVLECSFPDDQEVEGHLTPSLCAQIADESQCDRLVLSHFYPVFDTFRKDHKHLPDTLKDIYKGEIVFAEDFTRIPL</sequence>
<dbReference type="AlphaFoldDB" id="A0A0M2UR40"/>
<protein>
    <recommendedName>
        <fullName evidence="1">Metallo-beta-lactamase domain-containing protein</fullName>
    </recommendedName>
</protein>
<dbReference type="EMBL" id="LAQJ01000256">
    <property type="protein sequence ID" value="KKO18558.1"/>
    <property type="molecule type" value="Genomic_DNA"/>
</dbReference>
<accession>A0A0M2UR40</accession>
<feature type="domain" description="Metallo-beta-lactamase" evidence="1">
    <location>
        <begin position="26"/>
        <end position="227"/>
    </location>
</feature>
<dbReference type="GO" id="GO:0042781">
    <property type="term" value="F:3'-tRNA processing endoribonuclease activity"/>
    <property type="evidence" value="ECO:0007669"/>
    <property type="project" value="TreeGrafter"/>
</dbReference>
<evidence type="ECO:0000313" key="2">
    <source>
        <dbReference type="EMBL" id="KKO18558.1"/>
    </source>
</evidence>
<evidence type="ECO:0000259" key="1">
    <source>
        <dbReference type="SMART" id="SM00849"/>
    </source>
</evidence>
<dbReference type="SMART" id="SM00849">
    <property type="entry name" value="Lactamase_B"/>
    <property type="match status" value="1"/>
</dbReference>
<organism evidence="2 3">
    <name type="scientific">Candidatus Brocadia fulgida</name>
    <dbReference type="NCBI Taxonomy" id="380242"/>
    <lineage>
        <taxon>Bacteria</taxon>
        <taxon>Pseudomonadati</taxon>
        <taxon>Planctomycetota</taxon>
        <taxon>Candidatus Brocadiia</taxon>
        <taxon>Candidatus Brocadiales</taxon>
        <taxon>Candidatus Brocadiaceae</taxon>
        <taxon>Candidatus Brocadia</taxon>
    </lineage>
</organism>
<name>A0A0M2UR40_9BACT</name>